<proteinExistence type="predicted"/>
<sequence>MNIISFIIGIVIVVSSIVAIEAKRLLTSIVMLSLTSLLAVVSFVLLKAPDVAITEASVGAGLTTAIFLLTLKRLGKEESK</sequence>
<comment type="subcellular location">
    <subcellularLocation>
        <location evidence="1">Cell membrane</location>
        <topology evidence="1">Multi-pass membrane protein</topology>
    </subcellularLocation>
</comment>
<keyword evidence="5 6" id="KW-0472">Membrane</keyword>
<dbReference type="InterPro" id="IPR025383">
    <property type="entry name" value="MrpA_C/MbhD"/>
</dbReference>
<dbReference type="STRING" id="1330330.IX53_01290"/>
<evidence type="ECO:0000256" key="5">
    <source>
        <dbReference type="ARBA" id="ARBA00023136"/>
    </source>
</evidence>
<dbReference type="KEGG" id="kpf:IX53_01290"/>
<dbReference type="PATRIC" id="fig|1330330.3.peg.262"/>
<evidence type="ECO:0000256" key="2">
    <source>
        <dbReference type="ARBA" id="ARBA00022475"/>
    </source>
</evidence>
<evidence type="ECO:0000256" key="3">
    <source>
        <dbReference type="ARBA" id="ARBA00022692"/>
    </source>
</evidence>
<name>A0A0G2Z548_9BACT</name>
<dbReference type="Proteomes" id="UP000035159">
    <property type="component" value="Chromosome"/>
</dbReference>
<dbReference type="RefSeq" id="WP_047753812.1">
    <property type="nucleotide sequence ID" value="NZ_CAJUHA010000022.1"/>
</dbReference>
<accession>A0A0G2Z548</accession>
<evidence type="ECO:0000256" key="6">
    <source>
        <dbReference type="SAM" id="Phobius"/>
    </source>
</evidence>
<dbReference type="AlphaFoldDB" id="A0A0G2Z548"/>
<evidence type="ECO:0000256" key="1">
    <source>
        <dbReference type="ARBA" id="ARBA00004651"/>
    </source>
</evidence>
<dbReference type="EMBL" id="CP011232">
    <property type="protein sequence ID" value="AKI96677.1"/>
    <property type="molecule type" value="Genomic_DNA"/>
</dbReference>
<evidence type="ECO:0000313" key="8">
    <source>
        <dbReference type="EMBL" id="AKI96677.1"/>
    </source>
</evidence>
<keyword evidence="2" id="KW-1003">Cell membrane</keyword>
<dbReference type="GO" id="GO:0005886">
    <property type="term" value="C:plasma membrane"/>
    <property type="evidence" value="ECO:0007669"/>
    <property type="project" value="UniProtKB-SubCell"/>
</dbReference>
<keyword evidence="3 6" id="KW-0812">Transmembrane</keyword>
<feature type="transmembrane region" description="Helical" evidence="6">
    <location>
        <begin position="29"/>
        <end position="46"/>
    </location>
</feature>
<evidence type="ECO:0000313" key="9">
    <source>
        <dbReference type="Proteomes" id="UP000035159"/>
    </source>
</evidence>
<evidence type="ECO:0000259" key="7">
    <source>
        <dbReference type="Pfam" id="PF13244"/>
    </source>
</evidence>
<dbReference type="InterPro" id="IPR042106">
    <property type="entry name" value="Nuo/plastoQ_OxRdtase_6_NuoJ"/>
</dbReference>
<organism evidence="8 9">
    <name type="scientific">Kosmotoga pacifica</name>
    <dbReference type="NCBI Taxonomy" id="1330330"/>
    <lineage>
        <taxon>Bacteria</taxon>
        <taxon>Thermotogati</taxon>
        <taxon>Thermotogota</taxon>
        <taxon>Thermotogae</taxon>
        <taxon>Kosmotogales</taxon>
        <taxon>Kosmotogaceae</taxon>
        <taxon>Kosmotoga</taxon>
    </lineage>
</organism>
<evidence type="ECO:0000256" key="4">
    <source>
        <dbReference type="ARBA" id="ARBA00022989"/>
    </source>
</evidence>
<feature type="domain" description="MrpA C-terminal/MbhD" evidence="7">
    <location>
        <begin position="10"/>
        <end position="75"/>
    </location>
</feature>
<keyword evidence="9" id="KW-1185">Reference proteome</keyword>
<protein>
    <submittedName>
        <fullName evidence="8">Sodium:proton antiporter</fullName>
    </submittedName>
</protein>
<reference evidence="8 9" key="1">
    <citation type="submission" date="2015-04" db="EMBL/GenBank/DDBJ databases">
        <title>Complete Genome Sequence of Kosmotoga pacifica SLHLJ1.</title>
        <authorList>
            <person name="Jiang L.J."/>
            <person name="Shao Z.Z."/>
            <person name="Jebbar M."/>
        </authorList>
    </citation>
    <scope>NUCLEOTIDE SEQUENCE [LARGE SCALE GENOMIC DNA]</scope>
    <source>
        <strain evidence="8 9">SLHLJ1</strain>
    </source>
</reference>
<dbReference type="OrthoDB" id="7875411at2"/>
<feature type="transmembrane region" description="Helical" evidence="6">
    <location>
        <begin position="6"/>
        <end position="22"/>
    </location>
</feature>
<gene>
    <name evidence="8" type="ORF">IX53_01290</name>
</gene>
<dbReference type="Pfam" id="PF13244">
    <property type="entry name" value="MbhD"/>
    <property type="match status" value="1"/>
</dbReference>
<dbReference type="Gene3D" id="1.20.120.1200">
    <property type="entry name" value="NADH-ubiquinone/plastoquinone oxidoreductase chain 6, subunit NuoJ"/>
    <property type="match status" value="1"/>
</dbReference>
<keyword evidence="4 6" id="KW-1133">Transmembrane helix</keyword>